<keyword evidence="2" id="KW-1185">Reference proteome</keyword>
<dbReference type="EMBL" id="NHNT01000016">
    <property type="protein sequence ID" value="OUZ37473.1"/>
    <property type="molecule type" value="Genomic_DNA"/>
</dbReference>
<dbReference type="Pfam" id="PF03069">
    <property type="entry name" value="FmdA_AmdA"/>
    <property type="match status" value="1"/>
</dbReference>
<dbReference type="SUPFAM" id="SSF141130">
    <property type="entry name" value="Acetamidase/Formamidase-like"/>
    <property type="match status" value="1"/>
</dbReference>
<comment type="caution">
    <text evidence="1">The sequence shown here is derived from an EMBL/GenBank/DDBJ whole genome shotgun (WGS) entry which is preliminary data.</text>
</comment>
<dbReference type="PANTHER" id="PTHR31891:SF1">
    <property type="entry name" value="FORMAMIDASE C869.04-RELATED"/>
    <property type="match status" value="1"/>
</dbReference>
<organism evidence="1 2">
    <name type="scientific">Solibacillus kalamii</name>
    <dbReference type="NCBI Taxonomy" id="1748298"/>
    <lineage>
        <taxon>Bacteria</taxon>
        <taxon>Bacillati</taxon>
        <taxon>Bacillota</taxon>
        <taxon>Bacilli</taxon>
        <taxon>Bacillales</taxon>
        <taxon>Caryophanaceae</taxon>
        <taxon>Solibacillus</taxon>
    </lineage>
</organism>
<evidence type="ECO:0000313" key="1">
    <source>
        <dbReference type="EMBL" id="OUZ37473.1"/>
    </source>
</evidence>
<dbReference type="Proteomes" id="UP000196594">
    <property type="component" value="Unassembled WGS sequence"/>
</dbReference>
<sequence length="454" mass="48768">MVNELTSVNGEITGESVYREKPVIQAAETIFVNEFTDGVLNPNAPMLGPLKDGGTIIANTAPGCWGPMITPTIRGGHEVTKPVYVEGAEVGDAIVIQIKSIQVTSIATSSGTDEAQNERFIGDPFVKVKCPGCGKLHPPTIVQGIGQESVKCMTCGTDTTPFKISNGYTMTFNSKGDVGLTVGKEAARRIAQDSKNYMRTPENSVQNPITSFAPSDLIGVLARMRPFVGQLGTTPSKAMPDSHNAGDFGTFLIGAPHEFTMTEDELNIHRTDGHMDINRVREGAVVICPVKVPGGGVYVGDMHAMQGDGEIAGHTTDVSGIVQLQVSVLKKVNLDGPILLPNVEDLPYTAKPFTKEEKRIARELAEEFGVKQVEESFPLSIVGTGANLNVATENALERAAKLFELTVEEVRNRATITGGIEIGRHPGVVTATVQMPKTLLKKARLFKTIKRQYD</sequence>
<protein>
    <submittedName>
        <fullName evidence="1">Acetamidase</fullName>
    </submittedName>
</protein>
<evidence type="ECO:0000313" key="2">
    <source>
        <dbReference type="Proteomes" id="UP000196594"/>
    </source>
</evidence>
<dbReference type="Gene3D" id="2.60.120.580">
    <property type="entry name" value="Acetamidase/Formamidase-like domains"/>
    <property type="match status" value="2"/>
</dbReference>
<dbReference type="PANTHER" id="PTHR31891">
    <property type="entry name" value="FORMAMIDASE C869.04-RELATED"/>
    <property type="match status" value="1"/>
</dbReference>
<proteinExistence type="predicted"/>
<reference evidence="1 2" key="1">
    <citation type="journal article" date="2017" name="Int. J. Syst. Evol. Microbiol.">
        <title>Solibacillus kalamii sp. nov., isolated from a high-efficiency particulate arrestance filter system used in the International Space Station.</title>
        <authorList>
            <person name="Checinska Sielaff A."/>
            <person name="Kumar R.M."/>
            <person name="Pal D."/>
            <person name="Mayilraj S."/>
            <person name="Venkateswaran K."/>
        </authorList>
    </citation>
    <scope>NUCLEOTIDE SEQUENCE [LARGE SCALE GENOMIC DNA]</scope>
    <source>
        <strain evidence="1 2">ISSFR-015</strain>
    </source>
</reference>
<name>A0ABX3ZCM9_9BACL</name>
<dbReference type="InterPro" id="IPR004304">
    <property type="entry name" value="FmdA_AmdA"/>
</dbReference>
<accession>A0ABX3ZCM9</accession>
<gene>
    <name evidence="1" type="ORF">CBM15_17720</name>
</gene>